<evidence type="ECO:0000313" key="2">
    <source>
        <dbReference type="Proteomes" id="UP000078576"/>
    </source>
</evidence>
<accession>A0A194URL7</accession>
<evidence type="ECO:0000313" key="1">
    <source>
        <dbReference type="EMBL" id="KUI54271.1"/>
    </source>
</evidence>
<name>A0A194URL7_CYTMA</name>
<dbReference type="Proteomes" id="UP000078576">
    <property type="component" value="Unassembled WGS sequence"/>
</dbReference>
<proteinExistence type="predicted"/>
<gene>
    <name evidence="1" type="ORF">VP1G_10659</name>
</gene>
<sequence length="144" mass="16356">MSPCGNTPAEARAAGCIFDIMAFSWLPPRCHDAELAEEFRQLKGWEYFIDLNRTRPLSQELALTGEFAGLYTEFEYHLRHCTFLWKKMHRALLRGGGGKMAIDSVTAGYSHTEHCSHMLMTRREVALDVINAVIVVKYPDCGME</sequence>
<organism evidence="1 2">
    <name type="scientific">Cytospora mali</name>
    <name type="common">Apple Valsa canker fungus</name>
    <name type="synonym">Valsa mali</name>
    <dbReference type="NCBI Taxonomy" id="578113"/>
    <lineage>
        <taxon>Eukaryota</taxon>
        <taxon>Fungi</taxon>
        <taxon>Dikarya</taxon>
        <taxon>Ascomycota</taxon>
        <taxon>Pezizomycotina</taxon>
        <taxon>Sordariomycetes</taxon>
        <taxon>Sordariomycetidae</taxon>
        <taxon>Diaporthales</taxon>
        <taxon>Cytosporaceae</taxon>
        <taxon>Cytospora</taxon>
    </lineage>
</organism>
<dbReference type="AlphaFoldDB" id="A0A194URL7"/>
<dbReference type="EMBL" id="KN714672">
    <property type="protein sequence ID" value="KUI54271.1"/>
    <property type="molecule type" value="Genomic_DNA"/>
</dbReference>
<protein>
    <submittedName>
        <fullName evidence="1">Uncharacterized protein</fullName>
    </submittedName>
</protein>
<dbReference type="PANTHER" id="PTHR35896:SF3">
    <property type="entry name" value="MAJOR FACILITATOR SUPERFAMILY TRANSPORTER"/>
    <property type="match status" value="1"/>
</dbReference>
<reference evidence="2" key="1">
    <citation type="submission" date="2014-12" db="EMBL/GenBank/DDBJ databases">
        <title>Genome Sequence of Valsa Canker Pathogens Uncovers a Specific Adaption of Colonization on Woody Bark.</title>
        <authorList>
            <person name="Yin Z."/>
            <person name="Liu H."/>
            <person name="Gao X."/>
            <person name="Li Z."/>
            <person name="Song N."/>
            <person name="Ke X."/>
            <person name="Dai Q."/>
            <person name="Wu Y."/>
            <person name="Sun Y."/>
            <person name="Xu J.-R."/>
            <person name="Kang Z.K."/>
            <person name="Wang L."/>
            <person name="Huang L."/>
        </authorList>
    </citation>
    <scope>NUCLEOTIDE SEQUENCE [LARGE SCALE GENOMIC DNA]</scope>
    <source>
        <strain evidence="2">SXYL134</strain>
    </source>
</reference>
<dbReference type="STRING" id="694573.A0A194URL7"/>
<dbReference type="InterPro" id="IPR053008">
    <property type="entry name" value="Phomopsin_biosynth_assoc"/>
</dbReference>
<dbReference type="PANTHER" id="PTHR35896">
    <property type="entry name" value="IG-LIKE DOMAIN-CONTAINING PROTEIN"/>
    <property type="match status" value="1"/>
</dbReference>
<keyword evidence="2" id="KW-1185">Reference proteome</keyword>
<dbReference type="OrthoDB" id="3501153at2759"/>